<evidence type="ECO:0000256" key="6">
    <source>
        <dbReference type="ARBA" id="ARBA00022884"/>
    </source>
</evidence>
<evidence type="ECO:0000313" key="10">
    <source>
        <dbReference type="EMBL" id="KKO76076.1"/>
    </source>
</evidence>
<dbReference type="GO" id="GO:0000049">
    <property type="term" value="F:tRNA binding"/>
    <property type="evidence" value="ECO:0007669"/>
    <property type="project" value="UniProtKB-UniRule"/>
</dbReference>
<evidence type="ECO:0000256" key="4">
    <source>
        <dbReference type="ARBA" id="ARBA00022691"/>
    </source>
</evidence>
<organism evidence="10 11">
    <name type="scientific">Vairimorpha ceranae</name>
    <dbReference type="NCBI Taxonomy" id="40302"/>
    <lineage>
        <taxon>Eukaryota</taxon>
        <taxon>Fungi</taxon>
        <taxon>Fungi incertae sedis</taxon>
        <taxon>Microsporidia</taxon>
        <taxon>Nosematidae</taxon>
        <taxon>Vairimorpha</taxon>
    </lineage>
</organism>
<dbReference type="SUPFAM" id="SSF53335">
    <property type="entry name" value="S-adenosyl-L-methionine-dependent methyltransferases"/>
    <property type="match status" value="1"/>
</dbReference>
<dbReference type="VEuPathDB" id="MicrosporidiaDB:NCER_101232"/>
<evidence type="ECO:0000313" key="11">
    <source>
        <dbReference type="Proteomes" id="UP000034350"/>
    </source>
</evidence>
<dbReference type="Proteomes" id="UP000034350">
    <property type="component" value="Unassembled WGS sequence"/>
</dbReference>
<dbReference type="VEuPathDB" id="MicrosporidiaDB:G9O61_00g005410"/>
<reference evidence="10 11" key="1">
    <citation type="journal article" date="2015" name="Environ. Microbiol.">
        <title>Genome analyses suggest the presence of polyploidy and recent human-driven expansions in eight global populations of the honeybee pathogen Nosema ceranae.</title>
        <authorList>
            <person name="Pelin A."/>
            <person name="Selman M."/>
            <person name="Aris-Brosou S."/>
            <person name="Farinelli L."/>
            <person name="Corradi N."/>
        </authorList>
    </citation>
    <scope>NUCLEOTIDE SEQUENCE [LARGE SCALE GENOMIC DNA]</scope>
    <source>
        <strain evidence="10 11">PA08 1199</strain>
    </source>
</reference>
<gene>
    <name evidence="10" type="ORF">AAJ76_700049564</name>
</gene>
<sequence length="470" mass="53745">MSNDKISTTRESVATNGSNFHIINEGKVSIRKNDTTFYNPAQKTNRDISILVISEYFKNKENIRILDAMSATGLRGLRYLKEIKNLNLFFNDINDNAIDTIFENLKYNNVSSSQIKYFEKNLCEIRETFSHINVVKSDCNVLMCTLQNFFDVIDIDPFGSCSEYIENAIRAIKHNGLICFTSTDKGVLITNENKSIVKYETTILKKYSAKEMALRSLLSCISRHAAKFGVSIEPLLSLSLDFYLRVFVRILKKGEKRVIADNGLFYLCNCGNFKSADGNRQVVNCNINYKLFSLEDPDFMKKLKNACETINFSNGNICEVCNKKMKICGPFWNKHLHDQNLVSKIKSNLSSDDNRLVGIFNFVGQEISTMWYYEIPLLSKNLKMPCIRLIKMLTALKNLGFDVSLTHCDIKGFKTNAPVKIIYIVLQIGNLEPDFKLFSKNDIVNKIFEQKYYKGLIDSKLGPLSLPRKD</sequence>
<keyword evidence="11" id="KW-1185">Reference proteome</keyword>
<keyword evidence="1 9" id="KW-0820">tRNA-binding</keyword>
<dbReference type="InterPro" id="IPR029063">
    <property type="entry name" value="SAM-dependent_MTases_sf"/>
</dbReference>
<protein>
    <recommendedName>
        <fullName evidence="7 9">tRNA (guanine(26)-N(2))-dimethyltransferase</fullName>
        <ecNumber evidence="7 9">2.1.1.216</ecNumber>
    </recommendedName>
</protein>
<dbReference type="InterPro" id="IPR002905">
    <property type="entry name" value="Trm1"/>
</dbReference>
<dbReference type="EC" id="2.1.1.216" evidence="7 9"/>
<dbReference type="GO" id="GO:0002940">
    <property type="term" value="P:tRNA N2-guanine methylation"/>
    <property type="evidence" value="ECO:0007669"/>
    <property type="project" value="TreeGrafter"/>
</dbReference>
<dbReference type="AlphaFoldDB" id="A0A0F9WFH0"/>
<comment type="similarity">
    <text evidence="9">Belongs to the class I-like SAM-binding methyltransferase superfamily. Trm1 family.</text>
</comment>
<comment type="catalytic activity">
    <reaction evidence="8 9">
        <text>guanosine(26) in tRNA + 2 S-adenosyl-L-methionine = N(2)-dimethylguanosine(26) in tRNA + 2 S-adenosyl-L-homocysteine + 2 H(+)</text>
        <dbReference type="Rhea" id="RHEA:43140"/>
        <dbReference type="Rhea" id="RHEA-COMP:10359"/>
        <dbReference type="Rhea" id="RHEA-COMP:10360"/>
        <dbReference type="ChEBI" id="CHEBI:15378"/>
        <dbReference type="ChEBI" id="CHEBI:57856"/>
        <dbReference type="ChEBI" id="CHEBI:59789"/>
        <dbReference type="ChEBI" id="CHEBI:74269"/>
        <dbReference type="ChEBI" id="CHEBI:74513"/>
        <dbReference type="EC" id="2.1.1.216"/>
    </reaction>
</comment>
<dbReference type="RefSeq" id="XP_024331818.1">
    <property type="nucleotide sequence ID" value="XM_024476292.1"/>
</dbReference>
<dbReference type="GO" id="GO:0160104">
    <property type="term" value="F:tRNA (guanine(26)-N2)-dimethyltransferase activity"/>
    <property type="evidence" value="ECO:0007669"/>
    <property type="project" value="UniProtKB-UniRule"/>
</dbReference>
<evidence type="ECO:0000256" key="7">
    <source>
        <dbReference type="ARBA" id="ARBA00039099"/>
    </source>
</evidence>
<name>A0A0F9WFH0_9MICR</name>
<dbReference type="PANTHER" id="PTHR10631">
    <property type="entry name" value="N 2 ,N 2 -DIMETHYLGUANOSINE TRNA METHYLTRANSFERASE"/>
    <property type="match status" value="1"/>
</dbReference>
<dbReference type="VEuPathDB" id="MicrosporidiaDB:AAJ76_700049564"/>
<dbReference type="PROSITE" id="PS51626">
    <property type="entry name" value="SAM_MT_TRM1"/>
    <property type="match status" value="1"/>
</dbReference>
<accession>A0A0F9WFH0</accession>
<dbReference type="PANTHER" id="PTHR10631:SF3">
    <property type="entry name" value="TRNA (GUANINE(26)-N(2))-DIMETHYLTRANSFERASE"/>
    <property type="match status" value="1"/>
</dbReference>
<dbReference type="Gene3D" id="3.40.50.150">
    <property type="entry name" value="Vaccinia Virus protein VP39"/>
    <property type="match status" value="1"/>
</dbReference>
<keyword evidence="4 9" id="KW-0949">S-adenosyl-L-methionine</keyword>
<dbReference type="InterPro" id="IPR042296">
    <property type="entry name" value="tRNA_met_Trm1_C"/>
</dbReference>
<keyword evidence="6 9" id="KW-0694">RNA-binding</keyword>
<evidence type="ECO:0000256" key="9">
    <source>
        <dbReference type="PROSITE-ProRule" id="PRU00958"/>
    </source>
</evidence>
<evidence type="ECO:0000256" key="3">
    <source>
        <dbReference type="ARBA" id="ARBA00022679"/>
    </source>
</evidence>
<evidence type="ECO:0000256" key="2">
    <source>
        <dbReference type="ARBA" id="ARBA00022603"/>
    </source>
</evidence>
<comment type="caution">
    <text evidence="10">The sequence shown here is derived from an EMBL/GenBank/DDBJ whole genome shotgun (WGS) entry which is preliminary data.</text>
</comment>
<proteinExistence type="inferred from homology"/>
<dbReference type="FunFam" id="3.30.56.70:FF:000001">
    <property type="entry name" value="tRNA (guanine(26)-N(2))-dimethyltransferase"/>
    <property type="match status" value="1"/>
</dbReference>
<evidence type="ECO:0000256" key="5">
    <source>
        <dbReference type="ARBA" id="ARBA00022694"/>
    </source>
</evidence>
<keyword evidence="5 9" id="KW-0819">tRNA processing</keyword>
<dbReference type="Pfam" id="PF02005">
    <property type="entry name" value="TRM"/>
    <property type="match status" value="1"/>
</dbReference>
<evidence type="ECO:0000256" key="8">
    <source>
        <dbReference type="ARBA" id="ARBA00051897"/>
    </source>
</evidence>
<dbReference type="Gene3D" id="3.30.56.70">
    <property type="entry name" value="N2,N2-dimethylguanosine tRNA methyltransferase, C-terminal domain"/>
    <property type="match status" value="1"/>
</dbReference>
<dbReference type="GeneID" id="36321245"/>
<keyword evidence="2 9" id="KW-0489">Methyltransferase</keyword>
<evidence type="ECO:0000256" key="1">
    <source>
        <dbReference type="ARBA" id="ARBA00022555"/>
    </source>
</evidence>
<keyword evidence="3 9" id="KW-0808">Transferase</keyword>
<dbReference type="EMBL" id="JPQZ01000007">
    <property type="protein sequence ID" value="KKO76076.1"/>
    <property type="molecule type" value="Genomic_DNA"/>
</dbReference>
<dbReference type="OMA" id="VFYNPVM"/>
<dbReference type="OrthoDB" id="6349953at2759"/>